<reference evidence="1" key="1">
    <citation type="journal article" date="2023" name="Plant J.">
        <title>The genome of the king protea, Protea cynaroides.</title>
        <authorList>
            <person name="Chang J."/>
            <person name="Duong T.A."/>
            <person name="Schoeman C."/>
            <person name="Ma X."/>
            <person name="Roodt D."/>
            <person name="Barker N."/>
            <person name="Li Z."/>
            <person name="Van de Peer Y."/>
            <person name="Mizrachi E."/>
        </authorList>
    </citation>
    <scope>NUCLEOTIDE SEQUENCE</scope>
    <source>
        <tissue evidence="1">Young leaves</tissue>
    </source>
</reference>
<evidence type="ECO:0000313" key="2">
    <source>
        <dbReference type="Proteomes" id="UP001141806"/>
    </source>
</evidence>
<organism evidence="1 2">
    <name type="scientific">Protea cynaroides</name>
    <dbReference type="NCBI Taxonomy" id="273540"/>
    <lineage>
        <taxon>Eukaryota</taxon>
        <taxon>Viridiplantae</taxon>
        <taxon>Streptophyta</taxon>
        <taxon>Embryophyta</taxon>
        <taxon>Tracheophyta</taxon>
        <taxon>Spermatophyta</taxon>
        <taxon>Magnoliopsida</taxon>
        <taxon>Proteales</taxon>
        <taxon>Proteaceae</taxon>
        <taxon>Protea</taxon>
    </lineage>
</organism>
<comment type="caution">
    <text evidence="1">The sequence shown here is derived from an EMBL/GenBank/DDBJ whole genome shotgun (WGS) entry which is preliminary data.</text>
</comment>
<sequence>MARANSIHIWKICSVNCKNYALSSFHGLLLTFPSIRGKICSVKYKLRRSSFQWGRDDGNFLPYQRNAVPLRNAAFMCSAGGTTKTIILLWNDFKDSLRRLRIFSV</sequence>
<dbReference type="Proteomes" id="UP001141806">
    <property type="component" value="Unassembled WGS sequence"/>
</dbReference>
<keyword evidence="2" id="KW-1185">Reference proteome</keyword>
<accession>A0A9Q0KIV3</accession>
<proteinExistence type="predicted"/>
<gene>
    <name evidence="1" type="ORF">NE237_004426</name>
</gene>
<name>A0A9Q0KIV3_9MAGN</name>
<protein>
    <submittedName>
        <fullName evidence="1">Uncharacterized protein</fullName>
    </submittedName>
</protein>
<dbReference type="AlphaFoldDB" id="A0A9Q0KIV3"/>
<evidence type="ECO:0000313" key="1">
    <source>
        <dbReference type="EMBL" id="KAJ4971327.1"/>
    </source>
</evidence>
<dbReference type="EMBL" id="JAMYWD010000005">
    <property type="protein sequence ID" value="KAJ4971327.1"/>
    <property type="molecule type" value="Genomic_DNA"/>
</dbReference>